<dbReference type="EMBL" id="DRTT01000115">
    <property type="protein sequence ID" value="HHF98666.1"/>
    <property type="molecule type" value="Genomic_DNA"/>
</dbReference>
<dbReference type="GO" id="GO:0016491">
    <property type="term" value="F:oxidoreductase activity"/>
    <property type="evidence" value="ECO:0007669"/>
    <property type="project" value="UniProtKB-KW"/>
</dbReference>
<dbReference type="PRINTS" id="PR00368">
    <property type="entry name" value="FADPNR"/>
</dbReference>
<dbReference type="AlphaFoldDB" id="A0A7V5HZX3"/>
<proteinExistence type="predicted"/>
<sequence length="371" mass="39708">MKEYDVIVVGAGPAGLTCSIEVAKAGAKVALIDENKKAGGQLFKQIHKFFGSTRQRAGIRGFDIGKMLLGETEKFGVEVFLNTVVFGIFEDKTVGTINNNKNEIIKGKKILLATGAIENPVAFPGWTLPGVMGAGAAQTMINIHRVLPGKKFIILGSGNVGLIISYQLLQAGAEVVAIVEAAPKIGGYQVHASKIRRAGVPIFTSCTIKEAKGEKWVEEVTIVKLDSSWKPIEGTEETLVTDCICIAAGLHPSIELAQIAGCTLGFFPELGGLLPLHNENMETTVEGIYVAGDAAGVEEASTAMEEGRLAGVDIALKLGYLSEDEAKRKKEEIRQNLVALRSGPFGYMRQKAKSNIIQKIKEVKNESKGKT</sequence>
<evidence type="ECO:0000259" key="2">
    <source>
        <dbReference type="Pfam" id="PF07992"/>
    </source>
</evidence>
<reference evidence="3" key="1">
    <citation type="journal article" date="2020" name="mSystems">
        <title>Genome- and Community-Level Interaction Insights into Carbon Utilization and Element Cycling Functions of Hydrothermarchaeota in Hydrothermal Sediment.</title>
        <authorList>
            <person name="Zhou Z."/>
            <person name="Liu Y."/>
            <person name="Xu W."/>
            <person name="Pan J."/>
            <person name="Luo Z.H."/>
            <person name="Li M."/>
        </authorList>
    </citation>
    <scope>NUCLEOTIDE SEQUENCE [LARGE SCALE GENOMIC DNA]</scope>
    <source>
        <strain evidence="3">HyVt-92</strain>
    </source>
</reference>
<protein>
    <submittedName>
        <fullName evidence="3">FAD-binding protein</fullName>
    </submittedName>
</protein>
<dbReference type="InterPro" id="IPR023753">
    <property type="entry name" value="FAD/NAD-binding_dom"/>
</dbReference>
<keyword evidence="1" id="KW-0560">Oxidoreductase</keyword>
<evidence type="ECO:0000256" key="1">
    <source>
        <dbReference type="ARBA" id="ARBA00023002"/>
    </source>
</evidence>
<dbReference type="Proteomes" id="UP000886070">
    <property type="component" value="Unassembled WGS sequence"/>
</dbReference>
<dbReference type="InterPro" id="IPR036188">
    <property type="entry name" value="FAD/NAD-bd_sf"/>
</dbReference>
<organism evidence="3">
    <name type="scientific">Aerophobetes bacterium</name>
    <dbReference type="NCBI Taxonomy" id="2030807"/>
    <lineage>
        <taxon>Bacteria</taxon>
        <taxon>Candidatus Aerophobota</taxon>
    </lineage>
</organism>
<dbReference type="Pfam" id="PF07992">
    <property type="entry name" value="Pyr_redox_2"/>
    <property type="match status" value="1"/>
</dbReference>
<dbReference type="Gene3D" id="3.50.50.60">
    <property type="entry name" value="FAD/NAD(P)-binding domain"/>
    <property type="match status" value="2"/>
</dbReference>
<accession>A0A7V5HZX3</accession>
<dbReference type="PANTHER" id="PTHR42949">
    <property type="entry name" value="ANAEROBIC GLYCEROL-3-PHOSPHATE DEHYDROGENASE SUBUNIT B"/>
    <property type="match status" value="1"/>
</dbReference>
<name>A0A7V5HZX3_UNCAE</name>
<dbReference type="InterPro" id="IPR051691">
    <property type="entry name" value="Metab_Enz_Cyan_OpOx_G3PDH"/>
</dbReference>
<dbReference type="PRINTS" id="PR00469">
    <property type="entry name" value="PNDRDTASEII"/>
</dbReference>
<feature type="domain" description="FAD/NAD(P)-binding" evidence="2">
    <location>
        <begin position="4"/>
        <end position="307"/>
    </location>
</feature>
<dbReference type="SUPFAM" id="SSF51905">
    <property type="entry name" value="FAD/NAD(P)-binding domain"/>
    <property type="match status" value="1"/>
</dbReference>
<gene>
    <name evidence="3" type="ORF">ENL39_04180</name>
</gene>
<comment type="caution">
    <text evidence="3">The sequence shown here is derived from an EMBL/GenBank/DDBJ whole genome shotgun (WGS) entry which is preliminary data.</text>
</comment>
<dbReference type="PANTHER" id="PTHR42949:SF3">
    <property type="entry name" value="ANAEROBIC GLYCEROL-3-PHOSPHATE DEHYDROGENASE SUBUNIT B"/>
    <property type="match status" value="1"/>
</dbReference>
<evidence type="ECO:0000313" key="3">
    <source>
        <dbReference type="EMBL" id="HHF98666.1"/>
    </source>
</evidence>